<dbReference type="InterPro" id="IPR050338">
    <property type="entry name" value="DisA"/>
</dbReference>
<dbReference type="Proteomes" id="UP000006190">
    <property type="component" value="Unassembled WGS sequence"/>
</dbReference>
<dbReference type="GO" id="GO:0005524">
    <property type="term" value="F:ATP binding"/>
    <property type="evidence" value="ECO:0007669"/>
    <property type="project" value="UniProtKB-UniRule"/>
</dbReference>
<accession>H3NIQ2</accession>
<dbReference type="InterPro" id="IPR045585">
    <property type="entry name" value="CdaA_N"/>
</dbReference>
<dbReference type="STRING" id="883113.HMPREF9708_00741"/>
<feature type="transmembrane region" description="Helical" evidence="10">
    <location>
        <begin position="65"/>
        <end position="82"/>
    </location>
</feature>
<gene>
    <name evidence="10" type="primary">dacA</name>
    <name evidence="12" type="ORF">HMPREF9708_00741</name>
</gene>
<evidence type="ECO:0000256" key="1">
    <source>
        <dbReference type="ARBA" id="ARBA00000877"/>
    </source>
</evidence>
<evidence type="ECO:0000256" key="6">
    <source>
        <dbReference type="ARBA" id="ARBA00022741"/>
    </source>
</evidence>
<keyword evidence="5 10" id="KW-0548">Nucleotidyltransferase</keyword>
<dbReference type="PROSITE" id="PS51794">
    <property type="entry name" value="DAC"/>
    <property type="match status" value="1"/>
</dbReference>
<dbReference type="EC" id="2.7.7.85" evidence="10"/>
<dbReference type="Pfam" id="PF02457">
    <property type="entry name" value="DAC"/>
    <property type="match status" value="1"/>
</dbReference>
<evidence type="ECO:0000256" key="2">
    <source>
        <dbReference type="ARBA" id="ARBA00022475"/>
    </source>
</evidence>
<dbReference type="InterPro" id="IPR003390">
    <property type="entry name" value="DNA_integrity_scan_DisA_N"/>
</dbReference>
<reference evidence="12 13" key="1">
    <citation type="submission" date="2012-01" db="EMBL/GenBank/DDBJ databases">
        <title>The Genome Sequence of Facklamia languida CCUG 37842.</title>
        <authorList>
            <consortium name="The Broad Institute Genome Sequencing Platform"/>
            <person name="Earl A."/>
            <person name="Ward D."/>
            <person name="Feldgarden M."/>
            <person name="Gevers D."/>
            <person name="Huys G."/>
            <person name="Young S.K."/>
            <person name="Zeng Q."/>
            <person name="Gargeya S."/>
            <person name="Fitzgerald M."/>
            <person name="Haas B."/>
            <person name="Abouelleil A."/>
            <person name="Alvarado L."/>
            <person name="Arachchi H.M."/>
            <person name="Berlin A."/>
            <person name="Chapman S.B."/>
            <person name="Gearin G."/>
            <person name="Goldberg J."/>
            <person name="Griggs A."/>
            <person name="Gujja S."/>
            <person name="Hansen M."/>
            <person name="Heiman D."/>
            <person name="Howarth C."/>
            <person name="Larimer J."/>
            <person name="Lui A."/>
            <person name="MacDonald P.J.P."/>
            <person name="McCowen C."/>
            <person name="Montmayeur A."/>
            <person name="Murphy C."/>
            <person name="Neiman D."/>
            <person name="Pearson M."/>
            <person name="Priest M."/>
            <person name="Roberts A."/>
            <person name="Saif S."/>
            <person name="Shea T."/>
            <person name="Sisk P."/>
            <person name="Stolte C."/>
            <person name="Sykes S."/>
            <person name="Wortman J."/>
            <person name="Nusbaum C."/>
            <person name="Birren B."/>
        </authorList>
    </citation>
    <scope>NUCLEOTIDE SEQUENCE [LARGE SCALE GENOMIC DNA]</scope>
    <source>
        <strain evidence="12 13">CCUG 37842</strain>
    </source>
</reference>
<protein>
    <recommendedName>
        <fullName evidence="10">Diadenylate cyclase</fullName>
        <shortName evidence="10">DAC</shortName>
        <ecNumber evidence="10">2.7.7.85</ecNumber>
    </recommendedName>
    <alternativeName>
        <fullName evidence="10">Cyclic-di-AMP synthase</fullName>
        <shortName evidence="10">c-di-AMP synthase</shortName>
    </alternativeName>
</protein>
<dbReference type="HAMAP" id="MF_01499">
    <property type="entry name" value="DacA"/>
    <property type="match status" value="1"/>
</dbReference>
<dbReference type="PANTHER" id="PTHR34185:SF1">
    <property type="entry name" value="DIADENYLATE CYCLASE"/>
    <property type="match status" value="1"/>
</dbReference>
<evidence type="ECO:0000256" key="5">
    <source>
        <dbReference type="ARBA" id="ARBA00022695"/>
    </source>
</evidence>
<comment type="catalytic activity">
    <reaction evidence="1 10">
        <text>2 ATP = 3',3'-c-di-AMP + 2 diphosphate</text>
        <dbReference type="Rhea" id="RHEA:35655"/>
        <dbReference type="ChEBI" id="CHEBI:30616"/>
        <dbReference type="ChEBI" id="CHEBI:33019"/>
        <dbReference type="ChEBI" id="CHEBI:71500"/>
        <dbReference type="EC" id="2.7.7.85"/>
    </reaction>
</comment>
<dbReference type="InterPro" id="IPR036888">
    <property type="entry name" value="DNA_integrity_DisA_N_sf"/>
</dbReference>
<dbReference type="Gene3D" id="3.40.1700.10">
    <property type="entry name" value="DNA integrity scanning protein, DisA, N-terminal domain"/>
    <property type="match status" value="1"/>
</dbReference>
<keyword evidence="7 10" id="KW-0067">ATP-binding</keyword>
<name>H3NIQ2_9LACT</name>
<keyword evidence="4 10" id="KW-0812">Transmembrane</keyword>
<dbReference type="SUPFAM" id="SSF143597">
    <property type="entry name" value="YojJ-like"/>
    <property type="match status" value="1"/>
</dbReference>
<organism evidence="12 13">
    <name type="scientific">Facklamia languida CCUG 37842</name>
    <dbReference type="NCBI Taxonomy" id="883113"/>
    <lineage>
        <taxon>Bacteria</taxon>
        <taxon>Bacillati</taxon>
        <taxon>Bacillota</taxon>
        <taxon>Bacilli</taxon>
        <taxon>Lactobacillales</taxon>
        <taxon>Aerococcaceae</taxon>
        <taxon>Facklamia</taxon>
    </lineage>
</organism>
<comment type="similarity">
    <text evidence="10">Belongs to the adenylate cyclase family. DacA/CdaA subfamily.</text>
</comment>
<dbReference type="PATRIC" id="fig|883113.3.peg.739"/>
<dbReference type="GO" id="GO:0106408">
    <property type="term" value="F:diadenylate cyclase activity"/>
    <property type="evidence" value="ECO:0007669"/>
    <property type="project" value="UniProtKB-EC"/>
</dbReference>
<evidence type="ECO:0000256" key="3">
    <source>
        <dbReference type="ARBA" id="ARBA00022679"/>
    </source>
</evidence>
<evidence type="ECO:0000256" key="9">
    <source>
        <dbReference type="ARBA" id="ARBA00023136"/>
    </source>
</evidence>
<dbReference type="Pfam" id="PF19293">
    <property type="entry name" value="CdaA_N"/>
    <property type="match status" value="1"/>
</dbReference>
<evidence type="ECO:0000256" key="8">
    <source>
        <dbReference type="ARBA" id="ARBA00022989"/>
    </source>
</evidence>
<dbReference type="FunFam" id="3.40.1700.10:FF:000002">
    <property type="entry name" value="Diadenylate cyclase"/>
    <property type="match status" value="1"/>
</dbReference>
<dbReference type="GO" id="GO:0006171">
    <property type="term" value="P:cAMP biosynthetic process"/>
    <property type="evidence" value="ECO:0007669"/>
    <property type="project" value="InterPro"/>
</dbReference>
<dbReference type="AlphaFoldDB" id="H3NIQ2"/>
<dbReference type="RefSeq" id="WP_006308768.1">
    <property type="nucleotide sequence ID" value="NZ_JH601133.1"/>
</dbReference>
<dbReference type="InterPro" id="IPR014046">
    <property type="entry name" value="C-di-AMP_synthase"/>
</dbReference>
<evidence type="ECO:0000256" key="10">
    <source>
        <dbReference type="HAMAP-Rule" id="MF_01499"/>
    </source>
</evidence>
<keyword evidence="8 10" id="KW-1133">Transmembrane helix</keyword>
<comment type="caution">
    <text evidence="12">The sequence shown here is derived from an EMBL/GenBank/DDBJ whole genome shotgun (WGS) entry which is preliminary data.</text>
</comment>
<evidence type="ECO:0000256" key="4">
    <source>
        <dbReference type="ARBA" id="ARBA00022692"/>
    </source>
</evidence>
<dbReference type="OrthoDB" id="9807385at2"/>
<dbReference type="InterPro" id="IPR034701">
    <property type="entry name" value="CdaA"/>
</dbReference>
<feature type="transmembrane region" description="Helical" evidence="10">
    <location>
        <begin position="41"/>
        <end position="59"/>
    </location>
</feature>
<keyword evidence="13" id="KW-1185">Reference proteome</keyword>
<sequence length="284" mass="32167">MSWINQFLGAKPLVSLLDIAIVWFIIYRMIMYAQRTRAMNVLQGVAVIFVAKSISQAVGLQTIDWVLNQIISWGVIALIILFQPELRRVLENLGRNLFTSRSSKRNPSEDLIEDLETSLLYMSKRKIGALISIEAEDPLEEFISTGIDLESEISSQLLINIFIPNTPLHDGAVIIHNFKIAAASCYLPLSESKTIPKELGTRHRAAIGLGEATDALTLIVSEETGAISVVKHDFLHRDLDREALHNLLVKYLYEEEKANNRDLWQYLKDFFAIEGKFKRRSKNG</sequence>
<evidence type="ECO:0000313" key="13">
    <source>
        <dbReference type="Proteomes" id="UP000006190"/>
    </source>
</evidence>
<feature type="domain" description="DAC" evidence="11">
    <location>
        <begin position="83"/>
        <end position="241"/>
    </location>
</feature>
<evidence type="ECO:0000259" key="11">
    <source>
        <dbReference type="PROSITE" id="PS51794"/>
    </source>
</evidence>
<dbReference type="EMBL" id="AGEG01000009">
    <property type="protein sequence ID" value="EHR37180.1"/>
    <property type="molecule type" value="Genomic_DNA"/>
</dbReference>
<comment type="function">
    <text evidence="10">Catalyzes the condensation of 2 ATP molecules into cyclic di-AMP (c-di-AMP), a second messenger used to regulate differing processes in different bacteria.</text>
</comment>
<proteinExistence type="inferred from homology"/>
<keyword evidence="2 10" id="KW-1003">Cell membrane</keyword>
<keyword evidence="3 10" id="KW-0808">Transferase</keyword>
<comment type="caution">
    <text evidence="10">Lacks conserved residue(s) required for the propagation of feature annotation.</text>
</comment>
<evidence type="ECO:0000313" key="12">
    <source>
        <dbReference type="EMBL" id="EHR37180.1"/>
    </source>
</evidence>
<feature type="transmembrane region" description="Helical" evidence="10">
    <location>
        <begin position="12"/>
        <end position="29"/>
    </location>
</feature>
<dbReference type="HOGENOM" id="CLU_038561_0_1_9"/>
<keyword evidence="6 10" id="KW-0547">Nucleotide-binding</keyword>
<dbReference type="GO" id="GO:0004016">
    <property type="term" value="F:adenylate cyclase activity"/>
    <property type="evidence" value="ECO:0007669"/>
    <property type="project" value="UniProtKB-UniRule"/>
</dbReference>
<dbReference type="PIRSF" id="PIRSF004793">
    <property type="entry name" value="UCP004793"/>
    <property type="match status" value="1"/>
</dbReference>
<dbReference type="NCBIfam" id="TIGR00159">
    <property type="entry name" value="diadenylate cyclase CdaA"/>
    <property type="match status" value="1"/>
</dbReference>
<comment type="subunit">
    <text evidence="10">Probably a homodimer.</text>
</comment>
<dbReference type="eggNOG" id="COG1624">
    <property type="taxonomic scope" value="Bacteria"/>
</dbReference>
<dbReference type="PANTHER" id="PTHR34185">
    <property type="entry name" value="DIADENYLATE CYCLASE"/>
    <property type="match status" value="1"/>
</dbReference>
<evidence type="ECO:0000256" key="7">
    <source>
        <dbReference type="ARBA" id="ARBA00022840"/>
    </source>
</evidence>
<keyword evidence="9 10" id="KW-0472">Membrane</keyword>